<feature type="domain" description="YdhG-like" evidence="1">
    <location>
        <begin position="50"/>
        <end position="134"/>
    </location>
</feature>
<keyword evidence="3" id="KW-1185">Reference proteome</keyword>
<protein>
    <recommendedName>
        <fullName evidence="1">YdhG-like domain-containing protein</fullName>
    </recommendedName>
</protein>
<dbReference type="SUPFAM" id="SSF159888">
    <property type="entry name" value="YdhG-like"/>
    <property type="match status" value="1"/>
</dbReference>
<name>A0A2I0QZL0_9FLAO</name>
<evidence type="ECO:0000259" key="1">
    <source>
        <dbReference type="Pfam" id="PF08818"/>
    </source>
</evidence>
<dbReference type="OrthoDB" id="5951444at2"/>
<comment type="caution">
    <text evidence="2">The sequence shown here is derived from an EMBL/GenBank/DDBJ whole genome shotgun (WGS) entry which is preliminary data.</text>
</comment>
<dbReference type="EMBL" id="PJNI01000018">
    <property type="protein sequence ID" value="PKR79766.1"/>
    <property type="molecule type" value="Genomic_DNA"/>
</dbReference>
<dbReference type="AlphaFoldDB" id="A0A2I0QZL0"/>
<proteinExistence type="predicted"/>
<sequence length="137" mass="15703">MSKVVKIRTQQTTANVEDFVNKVDNEQQRADSYAIIEMMKKISCEEPKMWGASIIGFGNKRYKSPKTGREVDWFLIGFSPRKANLSLHLAIDINKHEETIQKLGKFKTGVGCLYINKLTDIDQKQLEKLIKTALQNK</sequence>
<dbReference type="InterPro" id="IPR014922">
    <property type="entry name" value="YdhG-like"/>
</dbReference>
<accession>A0A2I0QZL0</accession>
<dbReference type="Pfam" id="PF08818">
    <property type="entry name" value="DUF1801"/>
    <property type="match status" value="1"/>
</dbReference>
<reference evidence="2 3" key="1">
    <citation type="submission" date="2017-12" db="EMBL/GenBank/DDBJ databases">
        <title>The draft genome sequence of Brumimicrobium saltpan LHR20.</title>
        <authorList>
            <person name="Do Z.-J."/>
            <person name="Luo H.-R."/>
        </authorList>
    </citation>
    <scope>NUCLEOTIDE SEQUENCE [LARGE SCALE GENOMIC DNA]</scope>
    <source>
        <strain evidence="2 3">LHR20</strain>
    </source>
</reference>
<evidence type="ECO:0000313" key="2">
    <source>
        <dbReference type="EMBL" id="PKR79766.1"/>
    </source>
</evidence>
<evidence type="ECO:0000313" key="3">
    <source>
        <dbReference type="Proteomes" id="UP000236654"/>
    </source>
</evidence>
<gene>
    <name evidence="2" type="ORF">CW751_13085</name>
</gene>
<organism evidence="2 3">
    <name type="scientific">Brumimicrobium salinarum</name>
    <dbReference type="NCBI Taxonomy" id="2058658"/>
    <lineage>
        <taxon>Bacteria</taxon>
        <taxon>Pseudomonadati</taxon>
        <taxon>Bacteroidota</taxon>
        <taxon>Flavobacteriia</taxon>
        <taxon>Flavobacteriales</taxon>
        <taxon>Crocinitomicaceae</taxon>
        <taxon>Brumimicrobium</taxon>
    </lineage>
</organism>
<dbReference type="RefSeq" id="WP_101335481.1">
    <property type="nucleotide sequence ID" value="NZ_PJNI01000018.1"/>
</dbReference>
<dbReference type="Proteomes" id="UP000236654">
    <property type="component" value="Unassembled WGS sequence"/>
</dbReference>